<dbReference type="InterPro" id="IPR036047">
    <property type="entry name" value="F-box-like_dom_sf"/>
</dbReference>
<dbReference type="InterPro" id="IPR017451">
    <property type="entry name" value="F-box-assoc_interact_dom"/>
</dbReference>
<organism evidence="2 3">
    <name type="scientific">Erythranthe guttata</name>
    <name type="common">Yellow monkey flower</name>
    <name type="synonym">Mimulus guttatus</name>
    <dbReference type="NCBI Taxonomy" id="4155"/>
    <lineage>
        <taxon>Eukaryota</taxon>
        <taxon>Viridiplantae</taxon>
        <taxon>Streptophyta</taxon>
        <taxon>Embryophyta</taxon>
        <taxon>Tracheophyta</taxon>
        <taxon>Spermatophyta</taxon>
        <taxon>Magnoliopsida</taxon>
        <taxon>eudicotyledons</taxon>
        <taxon>Gunneridae</taxon>
        <taxon>Pentapetalae</taxon>
        <taxon>asterids</taxon>
        <taxon>lamiids</taxon>
        <taxon>Lamiales</taxon>
        <taxon>Phrymaceae</taxon>
        <taxon>Erythranthe</taxon>
    </lineage>
</organism>
<dbReference type="Pfam" id="PF00646">
    <property type="entry name" value="F-box"/>
    <property type="match status" value="1"/>
</dbReference>
<proteinExistence type="predicted"/>
<dbReference type="EMBL" id="KI631043">
    <property type="protein sequence ID" value="EYU30492.1"/>
    <property type="molecule type" value="Genomic_DNA"/>
</dbReference>
<dbReference type="SUPFAM" id="SSF81383">
    <property type="entry name" value="F-box domain"/>
    <property type="match status" value="1"/>
</dbReference>
<evidence type="ECO:0000259" key="1">
    <source>
        <dbReference type="PROSITE" id="PS50181"/>
    </source>
</evidence>
<dbReference type="PhylomeDB" id="A0A022QPA1"/>
<dbReference type="Pfam" id="PF07734">
    <property type="entry name" value="FBA_1"/>
    <property type="match status" value="1"/>
</dbReference>
<gene>
    <name evidence="2" type="ORF">MIMGU_mgv1a008709mg</name>
</gene>
<dbReference type="Gene3D" id="1.20.1280.50">
    <property type="match status" value="1"/>
</dbReference>
<dbReference type="PANTHER" id="PTHR31672">
    <property type="entry name" value="BNACNNG10540D PROTEIN"/>
    <property type="match status" value="1"/>
</dbReference>
<dbReference type="PROSITE" id="PS50181">
    <property type="entry name" value="FBOX"/>
    <property type="match status" value="1"/>
</dbReference>
<name>A0A022QPA1_ERYGU</name>
<keyword evidence="3" id="KW-1185">Reference proteome</keyword>
<feature type="domain" description="F-box" evidence="1">
    <location>
        <begin position="8"/>
        <end position="47"/>
    </location>
</feature>
<dbReference type="InterPro" id="IPR050796">
    <property type="entry name" value="SCF_F-box_component"/>
</dbReference>
<dbReference type="PANTHER" id="PTHR31672:SF13">
    <property type="entry name" value="F-BOX PROTEIN CPR30-LIKE"/>
    <property type="match status" value="1"/>
</dbReference>
<dbReference type="OrthoDB" id="1750034at2759"/>
<reference evidence="2 3" key="1">
    <citation type="journal article" date="2013" name="Proc. Natl. Acad. Sci. U.S.A.">
        <title>Fine-scale variation in meiotic recombination in Mimulus inferred from population shotgun sequencing.</title>
        <authorList>
            <person name="Hellsten U."/>
            <person name="Wright K.M."/>
            <person name="Jenkins J."/>
            <person name="Shu S."/>
            <person name="Yuan Y."/>
            <person name="Wessler S.R."/>
            <person name="Schmutz J."/>
            <person name="Willis J.H."/>
            <person name="Rokhsar D.S."/>
        </authorList>
    </citation>
    <scope>NUCLEOTIDE SEQUENCE [LARGE SCALE GENOMIC DNA]</scope>
    <source>
        <strain evidence="3">cv. DUN x IM62</strain>
    </source>
</reference>
<accession>A0A022QPA1</accession>
<dbReference type="CDD" id="cd22157">
    <property type="entry name" value="F-box_AtFBW1-like"/>
    <property type="match status" value="1"/>
</dbReference>
<evidence type="ECO:0000313" key="2">
    <source>
        <dbReference type="EMBL" id="EYU30492.1"/>
    </source>
</evidence>
<dbReference type="SMART" id="SM00256">
    <property type="entry name" value="FBOX"/>
    <property type="match status" value="1"/>
</dbReference>
<evidence type="ECO:0000313" key="3">
    <source>
        <dbReference type="Proteomes" id="UP000030748"/>
    </source>
</evidence>
<dbReference type="InterPro" id="IPR006527">
    <property type="entry name" value="F-box-assoc_dom_typ1"/>
</dbReference>
<dbReference type="Proteomes" id="UP000030748">
    <property type="component" value="Unassembled WGS sequence"/>
</dbReference>
<protein>
    <recommendedName>
        <fullName evidence="1">F-box domain-containing protein</fullName>
    </recommendedName>
</protein>
<dbReference type="AlphaFoldDB" id="A0A022QPA1"/>
<sequence length="365" mass="43310">MGEIEKIFPHDIVEQILSNLPVKSLFRFKSVCKSWNSTISDRRFVGLHIEQSRRSSGNQDIFFWGENFYEDQRLYWCRHHLGWVYRSNDKVAVTKKRDEFLEPKIKFNVVRTLDPVVLCYCDGLALRRFPRVNEKRYALFNLLIGTYIEFTCPYPMRHDPHKTVYGICFDESTNDYKVVIIDRMHYAVYHCMSRSWSPMQETGDEFPWRRMIHGKGVSLNGNLFWVLKTEELPEDEDKSGNKEIVGFDPRSEKLIKLPRPKNTKAPLLWMYLTFLEGDLCLCINQNNHQRIKVGVEDAWREFEGELPLPKQGEEDLQLTPQYETVVKVGYSTTTTGYYRLPYLENLFFSEREHALKKKKKKKNYN</sequence>
<dbReference type="KEGG" id="egt:105965651"/>
<dbReference type="InterPro" id="IPR001810">
    <property type="entry name" value="F-box_dom"/>
</dbReference>
<dbReference type="NCBIfam" id="TIGR01640">
    <property type="entry name" value="F_box_assoc_1"/>
    <property type="match status" value="1"/>
</dbReference>